<dbReference type="AlphaFoldDB" id="A0A3P6W1F8"/>
<dbReference type="OrthoDB" id="6022711at2759"/>
<dbReference type="PANTHER" id="PTHR10316:SF40">
    <property type="entry name" value="LD27118P"/>
    <property type="match status" value="1"/>
</dbReference>
<dbReference type="InterPro" id="IPR001478">
    <property type="entry name" value="PDZ"/>
</dbReference>
<dbReference type="CDD" id="cd00136">
    <property type="entry name" value="PDZ_canonical"/>
    <property type="match status" value="1"/>
</dbReference>
<evidence type="ECO:0000313" key="3">
    <source>
        <dbReference type="EMBL" id="VDL18899.1"/>
    </source>
</evidence>
<dbReference type="SUPFAM" id="SSF50156">
    <property type="entry name" value="PDZ domain-like"/>
    <property type="match status" value="3"/>
</dbReference>
<dbReference type="GO" id="GO:0005737">
    <property type="term" value="C:cytoplasm"/>
    <property type="evidence" value="ECO:0007669"/>
    <property type="project" value="TreeGrafter"/>
</dbReference>
<sequence length="475" mass="51744">MRGIGLSGPCKTPDFVPASVYIKSQKLTHDIASGDDTTVAESIIEFSPSPAPASAPSSPLRKPNSGSQYVDNYVRLLRGPKGFGLRLIGGAEEGTQVRVGALTPGGQAELSGNIFPGDLLIAINGVSVVGATHSSVIQLLSAAAPMINNDVNLTLRGQRPILTRSSYDSSTEQTESIQTSPLMNHQQSFRRSFSENSSIHSRFSTSSSSEPNSPIRRLLNSNGDQGTRSSIFKVKLHRRPNETFGFSVNRSLSPDRGCHIGAITPGGPAARSKRIQIGDKIVEINGHSLAKQSHSDIVEQLCTQHHRLELTLERLEPLNVFRIPVLENNCRAPALLRSGSRSSERRKFQQTSFLEPVPEAIDSSWNSRSSTPIGCSLKEAESYNVELLSDCRGFGFSVRMSPELQKGSMVILRIEKGSPAYNDRKMQVGDKVLEINGVPTESLTYTQAVKIVKFGGDHLQLKLRRVNTRAYDLSI</sequence>
<dbReference type="Proteomes" id="UP000274504">
    <property type="component" value="Unassembled WGS sequence"/>
</dbReference>
<feature type="compositionally biased region" description="Low complexity" evidence="1">
    <location>
        <begin position="169"/>
        <end position="180"/>
    </location>
</feature>
<feature type="compositionally biased region" description="Low complexity" evidence="1">
    <location>
        <begin position="197"/>
        <end position="213"/>
    </location>
</feature>
<feature type="domain" description="PDZ" evidence="2">
    <location>
        <begin position="384"/>
        <end position="467"/>
    </location>
</feature>
<name>A0A3P6W1F8_HYMDI</name>
<feature type="region of interest" description="Disordered" evidence="1">
    <location>
        <begin position="165"/>
        <end position="226"/>
    </location>
</feature>
<accession>A0A3P6W1F8</accession>
<evidence type="ECO:0000256" key="1">
    <source>
        <dbReference type="SAM" id="MobiDB-lite"/>
    </source>
</evidence>
<gene>
    <name evidence="3" type="ORF">HDID_LOCUS1438</name>
</gene>
<dbReference type="InterPro" id="IPR036034">
    <property type="entry name" value="PDZ_sf"/>
</dbReference>
<feature type="compositionally biased region" description="Polar residues" evidence="1">
    <location>
        <begin position="181"/>
        <end position="196"/>
    </location>
</feature>
<dbReference type="Pfam" id="PF00595">
    <property type="entry name" value="PDZ"/>
    <property type="match status" value="3"/>
</dbReference>
<dbReference type="SMART" id="SM00228">
    <property type="entry name" value="PDZ"/>
    <property type="match status" value="3"/>
</dbReference>
<dbReference type="Gene3D" id="2.30.42.10">
    <property type="match status" value="3"/>
</dbReference>
<dbReference type="PANTHER" id="PTHR10316">
    <property type="entry name" value="MEMBRANE ASSOCIATED GUANYLATE KINASE-RELATED"/>
    <property type="match status" value="1"/>
</dbReference>
<feature type="domain" description="PDZ" evidence="2">
    <location>
        <begin position="73"/>
        <end position="147"/>
    </location>
</feature>
<evidence type="ECO:0000313" key="4">
    <source>
        <dbReference type="Proteomes" id="UP000274504"/>
    </source>
</evidence>
<proteinExistence type="predicted"/>
<feature type="region of interest" description="Disordered" evidence="1">
    <location>
        <begin position="47"/>
        <end position="66"/>
    </location>
</feature>
<dbReference type="EMBL" id="UYSG01000265">
    <property type="protein sequence ID" value="VDL18899.1"/>
    <property type="molecule type" value="Genomic_DNA"/>
</dbReference>
<dbReference type="GO" id="GO:0007165">
    <property type="term" value="P:signal transduction"/>
    <property type="evidence" value="ECO:0007669"/>
    <property type="project" value="TreeGrafter"/>
</dbReference>
<evidence type="ECO:0000259" key="2">
    <source>
        <dbReference type="PROSITE" id="PS50106"/>
    </source>
</evidence>
<feature type="domain" description="PDZ" evidence="2">
    <location>
        <begin position="233"/>
        <end position="316"/>
    </location>
</feature>
<dbReference type="PROSITE" id="PS50106">
    <property type="entry name" value="PDZ"/>
    <property type="match status" value="3"/>
</dbReference>
<reference evidence="3 4" key="1">
    <citation type="submission" date="2018-11" db="EMBL/GenBank/DDBJ databases">
        <authorList>
            <consortium name="Pathogen Informatics"/>
        </authorList>
    </citation>
    <scope>NUCLEOTIDE SEQUENCE [LARGE SCALE GENOMIC DNA]</scope>
</reference>
<organism evidence="3 4">
    <name type="scientific">Hymenolepis diminuta</name>
    <name type="common">Rat tapeworm</name>
    <dbReference type="NCBI Taxonomy" id="6216"/>
    <lineage>
        <taxon>Eukaryota</taxon>
        <taxon>Metazoa</taxon>
        <taxon>Spiralia</taxon>
        <taxon>Lophotrochozoa</taxon>
        <taxon>Platyhelminthes</taxon>
        <taxon>Cestoda</taxon>
        <taxon>Eucestoda</taxon>
        <taxon>Cyclophyllidea</taxon>
        <taxon>Hymenolepididae</taxon>
        <taxon>Hymenolepis</taxon>
    </lineage>
</organism>
<protein>
    <recommendedName>
        <fullName evidence="2">PDZ domain-containing protein</fullName>
    </recommendedName>
</protein>